<evidence type="ECO:0000256" key="5">
    <source>
        <dbReference type="ARBA" id="ARBA00023136"/>
    </source>
</evidence>
<organism evidence="7">
    <name type="scientific">freshwater metagenome</name>
    <dbReference type="NCBI Taxonomy" id="449393"/>
    <lineage>
        <taxon>unclassified sequences</taxon>
        <taxon>metagenomes</taxon>
        <taxon>ecological metagenomes</taxon>
    </lineage>
</organism>
<dbReference type="GO" id="GO:0005886">
    <property type="term" value="C:plasma membrane"/>
    <property type="evidence" value="ECO:0007669"/>
    <property type="project" value="UniProtKB-SubCell"/>
</dbReference>
<comment type="subcellular location">
    <subcellularLocation>
        <location evidence="1">Cell inner membrane</location>
    </subcellularLocation>
</comment>
<evidence type="ECO:0000313" key="7">
    <source>
        <dbReference type="EMBL" id="CAB4643100.1"/>
    </source>
</evidence>
<dbReference type="CDD" id="cd07984">
    <property type="entry name" value="LPLAT_LABLAT-like"/>
    <property type="match status" value="1"/>
</dbReference>
<evidence type="ECO:0000256" key="6">
    <source>
        <dbReference type="ARBA" id="ARBA00023315"/>
    </source>
</evidence>
<keyword evidence="5" id="KW-0472">Membrane</keyword>
<dbReference type="GO" id="GO:1901137">
    <property type="term" value="P:carbohydrate derivative biosynthetic process"/>
    <property type="evidence" value="ECO:0007669"/>
    <property type="project" value="UniProtKB-ARBA"/>
</dbReference>
<gene>
    <name evidence="7" type="ORF">UFOPK2214_00049</name>
</gene>
<evidence type="ECO:0000256" key="1">
    <source>
        <dbReference type="ARBA" id="ARBA00004533"/>
    </source>
</evidence>
<keyword evidence="4" id="KW-0808">Transferase</keyword>
<evidence type="ECO:0000256" key="3">
    <source>
        <dbReference type="ARBA" id="ARBA00022519"/>
    </source>
</evidence>
<sequence length="306" mass="33441">MANPLDELTNSLTVSGYKLGSLIARVTPGPVAQGAAALLAPGIALSLRSKRLMVERHLQRVNPSLKGLSLRRASQQAFDSYMRYYTESFRLPNLSKKHVDRCFSVDGFHHIEEALEKGNGAILALPHLGGWEWAGRWMADRGHRMTVIVEPLSPPELFEWFTKLRSDLGMNVVPLGPAAAPAILGALKRNEIVCLLSDRDIQGGGIEVEFFGEKTTLPAGPAMLGIRANTAVLPVATYFTNAVDGHHAVIRPPLPLDREGKLRAAIAAGTQALAVELEGLIRRAPEQWHLFQPNWPSDPGYGDHFV</sequence>
<keyword evidence="6" id="KW-0012">Acyltransferase</keyword>
<reference evidence="7" key="1">
    <citation type="submission" date="2020-05" db="EMBL/GenBank/DDBJ databases">
        <authorList>
            <person name="Chiriac C."/>
            <person name="Salcher M."/>
            <person name="Ghai R."/>
            <person name="Kavagutti S V."/>
        </authorList>
    </citation>
    <scope>NUCLEOTIDE SEQUENCE</scope>
</reference>
<dbReference type="NCBIfam" id="NF005919">
    <property type="entry name" value="PRK07920.1"/>
    <property type="match status" value="1"/>
</dbReference>
<dbReference type="GO" id="GO:0008610">
    <property type="term" value="P:lipid biosynthetic process"/>
    <property type="evidence" value="ECO:0007669"/>
    <property type="project" value="UniProtKB-ARBA"/>
</dbReference>
<dbReference type="GO" id="GO:0016746">
    <property type="term" value="F:acyltransferase activity"/>
    <property type="evidence" value="ECO:0007669"/>
    <property type="project" value="UniProtKB-KW"/>
</dbReference>
<keyword evidence="3" id="KW-0997">Cell inner membrane</keyword>
<evidence type="ECO:0000256" key="2">
    <source>
        <dbReference type="ARBA" id="ARBA00022475"/>
    </source>
</evidence>
<dbReference type="AlphaFoldDB" id="A0A6J6JZZ1"/>
<dbReference type="PANTHER" id="PTHR30606:SF10">
    <property type="entry name" value="PHOSPHATIDYLINOSITOL MANNOSIDE ACYLTRANSFERASE"/>
    <property type="match status" value="1"/>
</dbReference>
<protein>
    <submittedName>
        <fullName evidence="7">Unannotated protein</fullName>
    </submittedName>
</protein>
<dbReference type="Pfam" id="PF03279">
    <property type="entry name" value="Lip_A_acyltrans"/>
    <property type="match status" value="1"/>
</dbReference>
<dbReference type="PANTHER" id="PTHR30606">
    <property type="entry name" value="LIPID A BIOSYNTHESIS LAUROYL ACYLTRANSFERASE"/>
    <property type="match status" value="1"/>
</dbReference>
<evidence type="ECO:0000256" key="4">
    <source>
        <dbReference type="ARBA" id="ARBA00022679"/>
    </source>
</evidence>
<proteinExistence type="predicted"/>
<keyword evidence="2" id="KW-1003">Cell membrane</keyword>
<accession>A0A6J6JZZ1</accession>
<dbReference type="EMBL" id="CAEZWJ010000001">
    <property type="protein sequence ID" value="CAB4643100.1"/>
    <property type="molecule type" value="Genomic_DNA"/>
</dbReference>
<name>A0A6J6JZZ1_9ZZZZ</name>
<dbReference type="InterPro" id="IPR004960">
    <property type="entry name" value="LipA_acyltrans"/>
</dbReference>